<dbReference type="AlphaFoldDB" id="A0A0T6BU70"/>
<dbReference type="EMBL" id="LECW02000004">
    <property type="protein sequence ID" value="KRT95173.1"/>
    <property type="molecule type" value="Genomic_DNA"/>
</dbReference>
<dbReference type="EMBL" id="JARRTL010000008">
    <property type="protein sequence ID" value="MEC0484963.1"/>
    <property type="molecule type" value="Genomic_DNA"/>
</dbReference>
<organism evidence="1 3">
    <name type="scientific">Bacillus glycinifermentans</name>
    <dbReference type="NCBI Taxonomy" id="1664069"/>
    <lineage>
        <taxon>Bacteria</taxon>
        <taxon>Bacillati</taxon>
        <taxon>Bacillota</taxon>
        <taxon>Bacilli</taxon>
        <taxon>Bacillales</taxon>
        <taxon>Bacillaceae</taxon>
        <taxon>Bacillus</taxon>
    </lineage>
</organism>
<accession>A0A0T6BU70</accession>
<protein>
    <submittedName>
        <fullName evidence="1">Uncharacterized protein</fullName>
    </submittedName>
</protein>
<dbReference type="Proteomes" id="UP000036168">
    <property type="component" value="Unassembled WGS sequence"/>
</dbReference>
<keyword evidence="4" id="KW-1185">Reference proteome</keyword>
<evidence type="ECO:0000313" key="2">
    <source>
        <dbReference type="EMBL" id="MEC0484963.1"/>
    </source>
</evidence>
<name>A0A0T6BU70_9BACI</name>
<dbReference type="RefSeq" id="WP_048355494.1">
    <property type="nucleotide sequence ID" value="NZ_CP023481.1"/>
</dbReference>
<reference evidence="1" key="2">
    <citation type="submission" date="2015-10" db="EMBL/GenBank/DDBJ databases">
        <authorList>
            <person name="Gilbert D.G."/>
        </authorList>
    </citation>
    <scope>NUCLEOTIDE SEQUENCE</scope>
    <source>
        <strain evidence="1">GO-13</strain>
    </source>
</reference>
<dbReference type="Proteomes" id="UP001341297">
    <property type="component" value="Unassembled WGS sequence"/>
</dbReference>
<proteinExistence type="predicted"/>
<comment type="caution">
    <text evidence="1">The sequence shown here is derived from an EMBL/GenBank/DDBJ whole genome shotgun (WGS) entry which is preliminary data.</text>
</comment>
<reference evidence="2 4" key="3">
    <citation type="submission" date="2023-03" db="EMBL/GenBank/DDBJ databases">
        <title>Agriculturally important microbes genome sequencing.</title>
        <authorList>
            <person name="Dunlap C."/>
        </authorList>
    </citation>
    <scope>NUCLEOTIDE SEQUENCE [LARGE SCALE GENOMIC DNA]</scope>
    <source>
        <strain evidence="2 4">CBP-3203</strain>
    </source>
</reference>
<dbReference type="OrthoDB" id="3532550at2"/>
<evidence type="ECO:0000313" key="3">
    <source>
        <dbReference type="Proteomes" id="UP000036168"/>
    </source>
</evidence>
<sequence>MNDLLNSIKSLEPINIPSGWFVKYNDLTVSQDNVKPNTKLIELEKQRYNAVVKIIKGEDEYLIHICDDHGELMDTINVEERQQLVNELERIIWKIEAAAFERYIFIFEGPPDYLRLRIPQGWTVSYNKLIDIDPDQLEEDSDDWFNFTSSLLQLEHKESRLILDVGWYEDIEPSGTFYVLLIKNLDWENPLEDMDTRRPEKLVSEIEAILQNAAEQKYE</sequence>
<evidence type="ECO:0000313" key="1">
    <source>
        <dbReference type="EMBL" id="KRT95173.1"/>
    </source>
</evidence>
<reference evidence="1 3" key="1">
    <citation type="journal article" date="2015" name="Int. J. Syst. Evol. Microbiol.">
        <title>Bacillus glycinifermentans sp. nov., isolated from fermented soybean paste.</title>
        <authorList>
            <person name="Kim S.J."/>
            <person name="Dunlap C.A."/>
            <person name="Kwon S.W."/>
            <person name="Rooney A.P."/>
        </authorList>
    </citation>
    <scope>NUCLEOTIDE SEQUENCE [LARGE SCALE GENOMIC DNA]</scope>
    <source>
        <strain evidence="1 3">GO-13</strain>
    </source>
</reference>
<gene>
    <name evidence="1" type="ORF">AB447_211715</name>
    <name evidence="2" type="ORF">P8828_08885</name>
</gene>
<evidence type="ECO:0000313" key="4">
    <source>
        <dbReference type="Proteomes" id="UP001341297"/>
    </source>
</evidence>